<dbReference type="SUPFAM" id="SSF55718">
    <property type="entry name" value="SCP-like"/>
    <property type="match status" value="1"/>
</dbReference>
<evidence type="ECO:0000313" key="1">
    <source>
        <dbReference type="EMBL" id="MBN1572747.1"/>
    </source>
</evidence>
<sequence length="148" mass="16880">MGKYYRDADHLYEIYGYFLNQILTDDKIGPKMAKSGIIIKFIYTDPDCEVTIDLKNPPKEKGSYGTYYLGPCDVKEDVWSKQAADFSHSFWHGHENPVAAVTKGHVKQGGKITAMMKLLPVVRPSFKRFPEVLKEMGYEDLIIVKGKK</sequence>
<accession>A0A9D8PP24</accession>
<name>A0A9D8PP24_9DELT</name>
<proteinExistence type="predicted"/>
<dbReference type="EMBL" id="JAFGIX010000027">
    <property type="protein sequence ID" value="MBN1572747.1"/>
    <property type="molecule type" value="Genomic_DNA"/>
</dbReference>
<gene>
    <name evidence="1" type="ORF">JW984_06055</name>
</gene>
<organism evidence="1 2">
    <name type="scientific">Candidatus Zymogenus saltonus</name>
    <dbReference type="NCBI Taxonomy" id="2844893"/>
    <lineage>
        <taxon>Bacteria</taxon>
        <taxon>Deltaproteobacteria</taxon>
        <taxon>Candidatus Zymogenia</taxon>
        <taxon>Candidatus Zymogeniales</taxon>
        <taxon>Candidatus Zymogenaceae</taxon>
        <taxon>Candidatus Zymogenus</taxon>
    </lineage>
</organism>
<dbReference type="InterPro" id="IPR036527">
    <property type="entry name" value="SCP2_sterol-bd_dom_sf"/>
</dbReference>
<evidence type="ECO:0008006" key="3">
    <source>
        <dbReference type="Google" id="ProtNLM"/>
    </source>
</evidence>
<evidence type="ECO:0000313" key="2">
    <source>
        <dbReference type="Proteomes" id="UP000809273"/>
    </source>
</evidence>
<reference evidence="1" key="2">
    <citation type="submission" date="2021-01" db="EMBL/GenBank/DDBJ databases">
        <authorList>
            <person name="Hahn C.R."/>
            <person name="Youssef N.H."/>
            <person name="Elshahed M."/>
        </authorList>
    </citation>
    <scope>NUCLEOTIDE SEQUENCE</scope>
    <source>
        <strain evidence="1">Zod_Metabat.24</strain>
    </source>
</reference>
<dbReference type="AlphaFoldDB" id="A0A9D8PP24"/>
<comment type="caution">
    <text evidence="1">The sequence shown here is derived from an EMBL/GenBank/DDBJ whole genome shotgun (WGS) entry which is preliminary data.</text>
</comment>
<dbReference type="Proteomes" id="UP000809273">
    <property type="component" value="Unassembled WGS sequence"/>
</dbReference>
<reference evidence="1" key="1">
    <citation type="journal article" date="2021" name="Environ. Microbiol.">
        <title>Genomic characterization of three novel Desulfobacterota classes expand the metabolic and phylogenetic diversity of the phylum.</title>
        <authorList>
            <person name="Murphy C.L."/>
            <person name="Biggerstaff J."/>
            <person name="Eichhorn A."/>
            <person name="Ewing E."/>
            <person name="Shahan R."/>
            <person name="Soriano D."/>
            <person name="Stewart S."/>
            <person name="VanMol K."/>
            <person name="Walker R."/>
            <person name="Walters P."/>
            <person name="Elshahed M.S."/>
            <person name="Youssef N.H."/>
        </authorList>
    </citation>
    <scope>NUCLEOTIDE SEQUENCE</scope>
    <source>
        <strain evidence="1">Zod_Metabat.24</strain>
    </source>
</reference>
<protein>
    <recommendedName>
        <fullName evidence="3">SCP2 domain-containing protein</fullName>
    </recommendedName>
</protein>